<dbReference type="Gene3D" id="1.20.5.320">
    <property type="entry name" value="6-Phosphogluconate Dehydrogenase, domain 3"/>
    <property type="match status" value="1"/>
</dbReference>
<dbReference type="SMART" id="SM01350">
    <property type="entry name" value="6PGD"/>
    <property type="match status" value="1"/>
</dbReference>
<evidence type="ECO:0000313" key="14">
    <source>
        <dbReference type="EMBL" id="MEY6433524.1"/>
    </source>
</evidence>
<dbReference type="InterPro" id="IPR013328">
    <property type="entry name" value="6PGD_dom2"/>
</dbReference>
<name>A0ABV4BIA5_9GAMM</name>
<evidence type="ECO:0000256" key="5">
    <source>
        <dbReference type="ARBA" id="ARBA00013011"/>
    </source>
</evidence>
<evidence type="ECO:0000256" key="7">
    <source>
        <dbReference type="ARBA" id="ARBA00023002"/>
    </source>
</evidence>
<feature type="domain" description="6-phosphogluconate dehydrogenase C-terminal" evidence="13">
    <location>
        <begin position="179"/>
        <end position="469"/>
    </location>
</feature>
<comment type="function">
    <text evidence="1 11">Catalyzes the oxidative decarboxylation of 6-phosphogluconate to ribulose 5-phosphate and CO(2), with concomitant reduction of NADP to NADPH.</text>
</comment>
<dbReference type="PANTHER" id="PTHR11811">
    <property type="entry name" value="6-PHOSPHOGLUCONATE DEHYDROGENASE"/>
    <property type="match status" value="1"/>
</dbReference>
<dbReference type="NCBIfam" id="NF006765">
    <property type="entry name" value="PRK09287.1"/>
    <property type="match status" value="1"/>
</dbReference>
<dbReference type="NCBIfam" id="TIGR00873">
    <property type="entry name" value="gnd"/>
    <property type="match status" value="1"/>
</dbReference>
<accession>A0ABV4BIA5</accession>
<dbReference type="EC" id="1.1.1.44" evidence="5 11"/>
<dbReference type="SUPFAM" id="SSF48179">
    <property type="entry name" value="6-phosphogluconate dehydrogenase C-terminal domain-like"/>
    <property type="match status" value="1"/>
</dbReference>
<evidence type="ECO:0000256" key="11">
    <source>
        <dbReference type="PIRNR" id="PIRNR000109"/>
    </source>
</evidence>
<dbReference type="Gene3D" id="3.40.50.720">
    <property type="entry name" value="NAD(P)-binding Rossmann-like Domain"/>
    <property type="match status" value="1"/>
</dbReference>
<evidence type="ECO:0000313" key="15">
    <source>
        <dbReference type="Proteomes" id="UP001564408"/>
    </source>
</evidence>
<dbReference type="InterPro" id="IPR008927">
    <property type="entry name" value="6-PGluconate_DH-like_C_sf"/>
</dbReference>
<dbReference type="Gene3D" id="1.10.1040.10">
    <property type="entry name" value="N-(1-d-carboxylethyl)-l-norvaline Dehydrogenase, domain 2"/>
    <property type="match status" value="1"/>
</dbReference>
<comment type="catalytic activity">
    <reaction evidence="10 11 12">
        <text>6-phospho-D-gluconate + NADP(+) = D-ribulose 5-phosphate + CO2 + NADPH</text>
        <dbReference type="Rhea" id="RHEA:10116"/>
        <dbReference type="ChEBI" id="CHEBI:16526"/>
        <dbReference type="ChEBI" id="CHEBI:57783"/>
        <dbReference type="ChEBI" id="CHEBI:58121"/>
        <dbReference type="ChEBI" id="CHEBI:58349"/>
        <dbReference type="ChEBI" id="CHEBI:58759"/>
        <dbReference type="EC" id="1.1.1.44"/>
    </reaction>
</comment>
<dbReference type="InterPro" id="IPR006184">
    <property type="entry name" value="6PGdom_BS"/>
</dbReference>
<gene>
    <name evidence="14" type="primary">gnd</name>
    <name evidence="14" type="ORF">ABC977_14045</name>
</gene>
<evidence type="ECO:0000256" key="1">
    <source>
        <dbReference type="ARBA" id="ARBA00002526"/>
    </source>
</evidence>
<dbReference type="SUPFAM" id="SSF51735">
    <property type="entry name" value="NAD(P)-binding Rossmann-fold domains"/>
    <property type="match status" value="1"/>
</dbReference>
<dbReference type="PRINTS" id="PR00076">
    <property type="entry name" value="6PGDHDRGNASE"/>
</dbReference>
<evidence type="ECO:0000256" key="10">
    <source>
        <dbReference type="ARBA" id="ARBA00048640"/>
    </source>
</evidence>
<comment type="subunit">
    <text evidence="4 11">Homodimer.</text>
</comment>
<keyword evidence="11 12" id="KW-0521">NADP</keyword>
<keyword evidence="8 12" id="KW-0311">Gluconate utilization</keyword>
<dbReference type="PROSITE" id="PS00461">
    <property type="entry name" value="6PGD"/>
    <property type="match status" value="1"/>
</dbReference>
<reference evidence="14 15" key="1">
    <citation type="submission" date="2024-05" db="EMBL/GenBank/DDBJ databases">
        <title>Genome Sequence and Characterization of the New Strain Purple Sulfur Bacterium of Genus Thioalkalicoccus.</title>
        <authorList>
            <person name="Bryantseva I.A."/>
            <person name="Kyndt J.A."/>
            <person name="Imhoff J.F."/>
        </authorList>
    </citation>
    <scope>NUCLEOTIDE SEQUENCE [LARGE SCALE GENOMIC DNA]</scope>
    <source>
        <strain evidence="14 15">Um2</strain>
    </source>
</reference>
<comment type="similarity">
    <text evidence="3 11 12">Belongs to the 6-phosphogluconate dehydrogenase family.</text>
</comment>
<sequence length="477" mass="52238">MADADIGLIGLAVMGQNLALNMDEHGFRVAVYNRTGTRTDEFLRGPAAGTRIVGCQSLATLAQALKRPRQILLMVRAGAPVDDLINEVRPYLEPGDCLIDGGNSHYRDTERRLRELGSDGILYLGVGISGGEHGARRGPSIMPGGDPRAWPPLAGLFQRIAAQVDGVPCCQWVGDGGSGHYVKMVHNGIEYGDMQLIAEAYWLLREGLGLDIDEIQRVFADWNRGVLDSFLIEITAQILHVRDDDGAPLIDKILDSAAQKGTGAWSGADALELGIPLTLITEAVFARFLSAMKGQRERAAAWLPPGLLSFAVEPEKFIARIHDALYAAKICSYAQGYMLMRQAAIANGWQIDPGGIALMWRGGCIIRSRFLNDIKAAFDREPDLENLLLDPFFREELARTLPGWRKTLAMAIGLGLPVPALGSALAFYDGYRQPVLPANLIQAQRDYFGAHTYERVDRPRGEFFHTDWLARSSTGEA</sequence>
<dbReference type="Proteomes" id="UP001564408">
    <property type="component" value="Unassembled WGS sequence"/>
</dbReference>
<comment type="caution">
    <text evidence="14">The sequence shown here is derived from an EMBL/GenBank/DDBJ whole genome shotgun (WGS) entry which is preliminary data.</text>
</comment>
<evidence type="ECO:0000256" key="9">
    <source>
        <dbReference type="ARBA" id="ARBA00023126"/>
    </source>
</evidence>
<dbReference type="InterPro" id="IPR006113">
    <property type="entry name" value="6PGDH_Gnd/GntZ"/>
</dbReference>
<dbReference type="InterPro" id="IPR006115">
    <property type="entry name" value="6PGDH_NADP-bd"/>
</dbReference>
<dbReference type="Pfam" id="PF03446">
    <property type="entry name" value="NAD_binding_2"/>
    <property type="match status" value="1"/>
</dbReference>
<proteinExistence type="inferred from homology"/>
<protein>
    <recommendedName>
        <fullName evidence="6 11">6-phosphogluconate dehydrogenase, decarboxylating</fullName>
        <ecNumber evidence="5 11">1.1.1.44</ecNumber>
    </recommendedName>
</protein>
<evidence type="ECO:0000256" key="8">
    <source>
        <dbReference type="ARBA" id="ARBA00023064"/>
    </source>
</evidence>
<dbReference type="InterPro" id="IPR036291">
    <property type="entry name" value="NAD(P)-bd_dom_sf"/>
</dbReference>
<evidence type="ECO:0000256" key="12">
    <source>
        <dbReference type="RuleBase" id="RU000485"/>
    </source>
</evidence>
<evidence type="ECO:0000256" key="3">
    <source>
        <dbReference type="ARBA" id="ARBA00008419"/>
    </source>
</evidence>
<keyword evidence="7 11" id="KW-0560">Oxidoreductase</keyword>
<dbReference type="GO" id="GO:0004616">
    <property type="term" value="F:phosphogluconate dehydrogenase (decarboxylating) activity"/>
    <property type="evidence" value="ECO:0007669"/>
    <property type="project" value="UniProtKB-EC"/>
</dbReference>
<organism evidence="14 15">
    <name type="scientific">Thioalkalicoccus limnaeus</name>
    <dbReference type="NCBI Taxonomy" id="120681"/>
    <lineage>
        <taxon>Bacteria</taxon>
        <taxon>Pseudomonadati</taxon>
        <taxon>Pseudomonadota</taxon>
        <taxon>Gammaproteobacteria</taxon>
        <taxon>Chromatiales</taxon>
        <taxon>Chromatiaceae</taxon>
        <taxon>Thioalkalicoccus</taxon>
    </lineage>
</organism>
<evidence type="ECO:0000256" key="4">
    <source>
        <dbReference type="ARBA" id="ARBA00011738"/>
    </source>
</evidence>
<keyword evidence="9 11" id="KW-0570">Pentose shunt</keyword>
<evidence type="ECO:0000256" key="6">
    <source>
        <dbReference type="ARBA" id="ARBA00018193"/>
    </source>
</evidence>
<dbReference type="InterPro" id="IPR006114">
    <property type="entry name" value="6PGDH_C"/>
</dbReference>
<comment type="pathway">
    <text evidence="2 11 12">Carbohydrate degradation; pentose phosphate pathway; D-ribulose 5-phosphate from D-glucose 6-phosphate (oxidative stage): step 3/3.</text>
</comment>
<evidence type="ECO:0000256" key="2">
    <source>
        <dbReference type="ARBA" id="ARBA00004874"/>
    </source>
</evidence>
<dbReference type="InterPro" id="IPR006183">
    <property type="entry name" value="Pgluconate_DH"/>
</dbReference>
<dbReference type="EMBL" id="JBDKXB010000023">
    <property type="protein sequence ID" value="MEY6433524.1"/>
    <property type="molecule type" value="Genomic_DNA"/>
</dbReference>
<dbReference type="PIRSF" id="PIRSF000109">
    <property type="entry name" value="6PGD"/>
    <property type="match status" value="1"/>
</dbReference>
<evidence type="ECO:0000259" key="13">
    <source>
        <dbReference type="SMART" id="SM01350"/>
    </source>
</evidence>
<dbReference type="Pfam" id="PF00393">
    <property type="entry name" value="6PGD"/>
    <property type="match status" value="1"/>
</dbReference>
<dbReference type="RefSeq" id="WP_369667910.1">
    <property type="nucleotide sequence ID" value="NZ_JBDKXB010000023.1"/>
</dbReference>
<keyword evidence="15" id="KW-1185">Reference proteome</keyword>